<protein>
    <submittedName>
        <fullName evidence="2">Uncharacterized protein</fullName>
    </submittedName>
</protein>
<keyword evidence="1" id="KW-1133">Transmembrane helix</keyword>
<feature type="transmembrane region" description="Helical" evidence="1">
    <location>
        <begin position="12"/>
        <end position="34"/>
    </location>
</feature>
<evidence type="ECO:0000313" key="3">
    <source>
        <dbReference type="Proteomes" id="UP000198397"/>
    </source>
</evidence>
<name>A0A238WNU5_HALVU</name>
<organism evidence="2 3">
    <name type="scientific">Halorubrum vacuolatum</name>
    <name type="common">Natronobacterium vacuolatum</name>
    <dbReference type="NCBI Taxonomy" id="63740"/>
    <lineage>
        <taxon>Archaea</taxon>
        <taxon>Methanobacteriati</taxon>
        <taxon>Methanobacteriota</taxon>
        <taxon>Stenosarchaea group</taxon>
        <taxon>Halobacteria</taxon>
        <taxon>Halobacteriales</taxon>
        <taxon>Haloferacaceae</taxon>
        <taxon>Halorubrum</taxon>
    </lineage>
</organism>
<dbReference type="Proteomes" id="UP000198397">
    <property type="component" value="Unassembled WGS sequence"/>
</dbReference>
<dbReference type="AlphaFoldDB" id="A0A238WNU5"/>
<keyword evidence="3" id="KW-1185">Reference proteome</keyword>
<dbReference type="RefSeq" id="WP_179213631.1">
    <property type="nucleotide sequence ID" value="NZ_FZNQ01000008.1"/>
</dbReference>
<dbReference type="OrthoDB" id="319655at2157"/>
<evidence type="ECO:0000256" key="1">
    <source>
        <dbReference type="SAM" id="Phobius"/>
    </source>
</evidence>
<sequence length="50" mass="5852">MSAFPTEQLLWGLWYGFIGVAVWSVPFLVAYYLYRRWGGHKGPKSRRESS</sequence>
<evidence type="ECO:0000313" key="2">
    <source>
        <dbReference type="EMBL" id="SNR47359.1"/>
    </source>
</evidence>
<keyword evidence="1" id="KW-0812">Transmembrane</keyword>
<gene>
    <name evidence="2" type="ORF">SAMN06264855_108125</name>
</gene>
<keyword evidence="1" id="KW-0472">Membrane</keyword>
<accession>A0A238WNU5</accession>
<dbReference type="EMBL" id="FZNQ01000008">
    <property type="protein sequence ID" value="SNR47359.1"/>
    <property type="molecule type" value="Genomic_DNA"/>
</dbReference>
<reference evidence="2 3" key="1">
    <citation type="submission" date="2017-06" db="EMBL/GenBank/DDBJ databases">
        <authorList>
            <person name="Kim H.J."/>
            <person name="Triplett B.A."/>
        </authorList>
    </citation>
    <scope>NUCLEOTIDE SEQUENCE [LARGE SCALE GENOMIC DNA]</scope>
    <source>
        <strain evidence="2 3">DSM 8800</strain>
    </source>
</reference>
<proteinExistence type="predicted"/>